<evidence type="ECO:0000313" key="7">
    <source>
        <dbReference type="EMBL" id="ORX68201.1"/>
    </source>
</evidence>
<comment type="caution">
    <text evidence="7">The sequence shown here is derived from an EMBL/GenBank/DDBJ whole genome shotgun (WGS) entry which is preliminary data.</text>
</comment>
<feature type="chain" id="PRO_5012960095" evidence="5">
    <location>
        <begin position="23"/>
        <end position="363"/>
    </location>
</feature>
<dbReference type="GO" id="GO:0004190">
    <property type="term" value="F:aspartic-type endopeptidase activity"/>
    <property type="evidence" value="ECO:0007669"/>
    <property type="project" value="UniProtKB-KW"/>
</dbReference>
<dbReference type="GO" id="GO:0006508">
    <property type="term" value="P:proteolysis"/>
    <property type="evidence" value="ECO:0007669"/>
    <property type="project" value="UniProtKB-KW"/>
</dbReference>
<dbReference type="SUPFAM" id="SSF50630">
    <property type="entry name" value="Acid proteases"/>
    <property type="match status" value="1"/>
</dbReference>
<keyword evidence="8" id="KW-1185">Reference proteome</keyword>
<feature type="domain" description="Peptidase A1" evidence="6">
    <location>
        <begin position="75"/>
        <end position="363"/>
    </location>
</feature>
<dbReference type="OrthoDB" id="2747330at2759"/>
<dbReference type="EMBL" id="MCFD01000010">
    <property type="protein sequence ID" value="ORX68201.1"/>
    <property type="molecule type" value="Genomic_DNA"/>
</dbReference>
<dbReference type="Gene3D" id="2.40.70.10">
    <property type="entry name" value="Acid Proteases"/>
    <property type="match status" value="2"/>
</dbReference>
<dbReference type="InterPro" id="IPR001969">
    <property type="entry name" value="Aspartic_peptidase_AS"/>
</dbReference>
<name>A0A1Y1W3V6_9FUNG</name>
<dbReference type="Proteomes" id="UP000193922">
    <property type="component" value="Unassembled WGS sequence"/>
</dbReference>
<evidence type="ECO:0000256" key="4">
    <source>
        <dbReference type="RuleBase" id="RU000454"/>
    </source>
</evidence>
<dbReference type="PROSITE" id="PS51767">
    <property type="entry name" value="PEPTIDASE_A1"/>
    <property type="match status" value="1"/>
</dbReference>
<dbReference type="Pfam" id="PF00026">
    <property type="entry name" value="Asp"/>
    <property type="match status" value="2"/>
</dbReference>
<keyword evidence="5" id="KW-0732">Signal</keyword>
<dbReference type="AlphaFoldDB" id="A0A1Y1W3V6"/>
<gene>
    <name evidence="7" type="ORF">DL89DRAFT_268723</name>
</gene>
<evidence type="ECO:0000256" key="5">
    <source>
        <dbReference type="SAM" id="SignalP"/>
    </source>
</evidence>
<dbReference type="STRING" id="61395.A0A1Y1W3V6"/>
<dbReference type="GeneID" id="63804669"/>
<reference evidence="7 8" key="1">
    <citation type="submission" date="2016-07" db="EMBL/GenBank/DDBJ databases">
        <title>Pervasive Adenine N6-methylation of Active Genes in Fungi.</title>
        <authorList>
            <consortium name="DOE Joint Genome Institute"/>
            <person name="Mondo S.J."/>
            <person name="Dannebaum R.O."/>
            <person name="Kuo R.C."/>
            <person name="Labutti K."/>
            <person name="Haridas S."/>
            <person name="Kuo A."/>
            <person name="Salamov A."/>
            <person name="Ahrendt S.R."/>
            <person name="Lipzen A."/>
            <person name="Sullivan W."/>
            <person name="Andreopoulos W.B."/>
            <person name="Clum A."/>
            <person name="Lindquist E."/>
            <person name="Daum C."/>
            <person name="Ramamoorthy G.K."/>
            <person name="Gryganskyi A."/>
            <person name="Culley D."/>
            <person name="Magnuson J.K."/>
            <person name="James T.Y."/>
            <person name="O'Malley M.A."/>
            <person name="Stajich J.E."/>
            <person name="Spatafora J.W."/>
            <person name="Visel A."/>
            <person name="Grigoriev I.V."/>
        </authorList>
    </citation>
    <scope>NUCLEOTIDE SEQUENCE [LARGE SCALE GENOMIC DNA]</scope>
    <source>
        <strain evidence="7 8">ATCC 12442</strain>
    </source>
</reference>
<comment type="similarity">
    <text evidence="1 4">Belongs to the peptidase A1 family.</text>
</comment>
<accession>A0A1Y1W3V6</accession>
<keyword evidence="2 4" id="KW-0064">Aspartyl protease</keyword>
<feature type="active site" evidence="3">
    <location>
        <position position="93"/>
    </location>
</feature>
<evidence type="ECO:0000256" key="3">
    <source>
        <dbReference type="PIRSR" id="PIRSR601461-1"/>
    </source>
</evidence>
<evidence type="ECO:0000256" key="2">
    <source>
        <dbReference type="ARBA" id="ARBA00022750"/>
    </source>
</evidence>
<proteinExistence type="inferred from homology"/>
<sequence>MWRQLTIAGLAIQALLLSSAAAAPQGSQRSDRLLHRLTGDNAFRIPVMSHRSGTSRASTMQARVRTLQKHMLQVPGKWLQEVQSLPMFKLDLDTGSGDIWLAGQECRVCSRHKKFDPDRSSTHRYEGRKWGISYGDGSFAAGTTIRDTVSIGKISVPNQVIGLATNESRAYQVDTVDGLLGLAHSGVAFIPGVTTFLDNMYENNILKDPIFSVYITEKDKDGFAGEYLFGSYDKSKFIGDLTWVPLYQPKFWQILVDGVSFNVQSLSSEKMDIKGPAILDTGTTLIVMNDEQATRVVPGNLTFTIAGADLIREPVKGLDGWCFSAVTSGASNFIILGDIFLRSNYVVFDRGQSRVGIAPSKHQ</sequence>
<dbReference type="CDD" id="cd05471">
    <property type="entry name" value="pepsin_like"/>
    <property type="match status" value="1"/>
</dbReference>
<dbReference type="InterPro" id="IPR034164">
    <property type="entry name" value="Pepsin-like_dom"/>
</dbReference>
<organism evidence="7 8">
    <name type="scientific">Linderina pennispora</name>
    <dbReference type="NCBI Taxonomy" id="61395"/>
    <lineage>
        <taxon>Eukaryota</taxon>
        <taxon>Fungi</taxon>
        <taxon>Fungi incertae sedis</taxon>
        <taxon>Zoopagomycota</taxon>
        <taxon>Kickxellomycotina</taxon>
        <taxon>Kickxellomycetes</taxon>
        <taxon>Kickxellales</taxon>
        <taxon>Kickxellaceae</taxon>
        <taxon>Linderina</taxon>
    </lineage>
</organism>
<dbReference type="InterPro" id="IPR001461">
    <property type="entry name" value="Aspartic_peptidase_A1"/>
</dbReference>
<feature type="active site" evidence="3">
    <location>
        <position position="280"/>
    </location>
</feature>
<dbReference type="RefSeq" id="XP_040742015.1">
    <property type="nucleotide sequence ID" value="XM_040888021.1"/>
</dbReference>
<protein>
    <submittedName>
        <fullName evidence="7">Acid protease</fullName>
    </submittedName>
</protein>
<feature type="signal peptide" evidence="5">
    <location>
        <begin position="1"/>
        <end position="22"/>
    </location>
</feature>
<dbReference type="InterPro" id="IPR021109">
    <property type="entry name" value="Peptidase_aspartic_dom_sf"/>
</dbReference>
<dbReference type="PANTHER" id="PTHR47966:SF51">
    <property type="entry name" value="BETA-SITE APP-CLEAVING ENZYME, ISOFORM A-RELATED"/>
    <property type="match status" value="1"/>
</dbReference>
<keyword evidence="4 7" id="KW-0645">Protease</keyword>
<dbReference type="InterPro" id="IPR033121">
    <property type="entry name" value="PEPTIDASE_A1"/>
</dbReference>
<evidence type="ECO:0000313" key="8">
    <source>
        <dbReference type="Proteomes" id="UP000193922"/>
    </source>
</evidence>
<dbReference type="PANTHER" id="PTHR47966">
    <property type="entry name" value="BETA-SITE APP-CLEAVING ENZYME, ISOFORM A-RELATED"/>
    <property type="match status" value="1"/>
</dbReference>
<keyword evidence="4" id="KW-0378">Hydrolase</keyword>
<dbReference type="PRINTS" id="PR00792">
    <property type="entry name" value="PEPSIN"/>
</dbReference>
<evidence type="ECO:0000256" key="1">
    <source>
        <dbReference type="ARBA" id="ARBA00007447"/>
    </source>
</evidence>
<dbReference type="PROSITE" id="PS00141">
    <property type="entry name" value="ASP_PROTEASE"/>
    <property type="match status" value="1"/>
</dbReference>
<evidence type="ECO:0000259" key="6">
    <source>
        <dbReference type="PROSITE" id="PS51767"/>
    </source>
</evidence>